<name>A0AAD4C9W4_ASPNN</name>
<reference evidence="1" key="2">
    <citation type="submission" date="2020-02" db="EMBL/GenBank/DDBJ databases">
        <authorList>
            <person name="Gilchrist C.L.M."/>
            <person name="Chooi Y.-H."/>
        </authorList>
    </citation>
    <scope>NUCLEOTIDE SEQUENCE</scope>
    <source>
        <strain evidence="1">MST-FP2251</strain>
    </source>
</reference>
<protein>
    <submittedName>
        <fullName evidence="1">Uncharacterized protein</fullName>
    </submittedName>
</protein>
<keyword evidence="2" id="KW-1185">Reference proteome</keyword>
<gene>
    <name evidence="1" type="ORF">FE257_007384</name>
</gene>
<dbReference type="Proteomes" id="UP001194746">
    <property type="component" value="Unassembled WGS sequence"/>
</dbReference>
<reference evidence="1" key="1">
    <citation type="journal article" date="2019" name="Beilstein J. Org. Chem.">
        <title>Nanangenines: drimane sesquiterpenoids as the dominant metabolite cohort of a novel Australian fungus, Aspergillus nanangensis.</title>
        <authorList>
            <person name="Lacey H.J."/>
            <person name="Gilchrist C.L.M."/>
            <person name="Crombie A."/>
            <person name="Kalaitzis J.A."/>
            <person name="Vuong D."/>
            <person name="Rutledge P.J."/>
            <person name="Turner P."/>
            <person name="Pitt J.I."/>
            <person name="Lacey E."/>
            <person name="Chooi Y.H."/>
            <person name="Piggott A.M."/>
        </authorList>
    </citation>
    <scope>NUCLEOTIDE SEQUENCE</scope>
    <source>
        <strain evidence="1">MST-FP2251</strain>
    </source>
</reference>
<feature type="non-terminal residue" evidence="1">
    <location>
        <position position="1"/>
    </location>
</feature>
<dbReference type="AlphaFoldDB" id="A0AAD4C9W4"/>
<proteinExistence type="predicted"/>
<dbReference type="EMBL" id="VCAU01000364">
    <property type="protein sequence ID" value="KAF9882545.1"/>
    <property type="molecule type" value="Genomic_DNA"/>
</dbReference>
<evidence type="ECO:0000313" key="1">
    <source>
        <dbReference type="EMBL" id="KAF9882545.1"/>
    </source>
</evidence>
<comment type="caution">
    <text evidence="1">The sequence shown here is derived from an EMBL/GenBank/DDBJ whole genome shotgun (WGS) entry which is preliminary data.</text>
</comment>
<sequence>LRLREKGMDKFALRCFNTLAHDREVSGVQVASALLHLPTHYTINYNFVCVNLWWLRRYIRSIIQPTSSNNLASHPMSDEPCAYESGDTAPASIFDNYTWRGPLLAPLCFFEYCMLVRTRNVRDALLDDMDFEPDHPRYATHVQRLARMQSQVATVTFNGQLSEYQVAEDTVPGGHPKTEAIVNDLAELLLGLFVPWKNLPPLFVRYATQINPCMQVWATIEPTLAPHIRDYARNIELLRKSKEDCQADAKSRTSANQHASHLFDNDMEDMALADIASNTENNTQTFCYQDEFFSAETLIAAYHSISKIWQRQATIVARKIPSLLT</sequence>
<evidence type="ECO:0000313" key="2">
    <source>
        <dbReference type="Proteomes" id="UP001194746"/>
    </source>
</evidence>
<organism evidence="1 2">
    <name type="scientific">Aspergillus nanangensis</name>
    <dbReference type="NCBI Taxonomy" id="2582783"/>
    <lineage>
        <taxon>Eukaryota</taxon>
        <taxon>Fungi</taxon>
        <taxon>Dikarya</taxon>
        <taxon>Ascomycota</taxon>
        <taxon>Pezizomycotina</taxon>
        <taxon>Eurotiomycetes</taxon>
        <taxon>Eurotiomycetidae</taxon>
        <taxon>Eurotiales</taxon>
        <taxon>Aspergillaceae</taxon>
        <taxon>Aspergillus</taxon>
        <taxon>Aspergillus subgen. Circumdati</taxon>
    </lineage>
</organism>
<accession>A0AAD4C9W4</accession>
<feature type="non-terminal residue" evidence="1">
    <location>
        <position position="325"/>
    </location>
</feature>